<evidence type="ECO:0000256" key="5">
    <source>
        <dbReference type="ARBA" id="ARBA00022840"/>
    </source>
</evidence>
<dbReference type="PROSITE" id="PS00108">
    <property type="entry name" value="PROTEIN_KINASE_ST"/>
    <property type="match status" value="1"/>
</dbReference>
<keyword evidence="2" id="KW-0808">Transferase</keyword>
<keyword evidence="1 9" id="KW-0723">Serine/threonine-protein kinase</keyword>
<dbReference type="PANTHER" id="PTHR43895">
    <property type="entry name" value="CALCIUM/CALMODULIN-DEPENDENT PROTEIN KINASE KINASE-RELATED"/>
    <property type="match status" value="1"/>
</dbReference>
<name>A0A5N5QX50_9AGAM</name>
<evidence type="ECO:0000259" key="8">
    <source>
        <dbReference type="PROSITE" id="PS50011"/>
    </source>
</evidence>
<feature type="compositionally biased region" description="Acidic residues" evidence="7">
    <location>
        <begin position="812"/>
        <end position="824"/>
    </location>
</feature>
<feature type="compositionally biased region" description="Polar residues" evidence="7">
    <location>
        <begin position="838"/>
        <end position="847"/>
    </location>
</feature>
<evidence type="ECO:0000256" key="4">
    <source>
        <dbReference type="ARBA" id="ARBA00022777"/>
    </source>
</evidence>
<feature type="compositionally biased region" description="Low complexity" evidence="7">
    <location>
        <begin position="449"/>
        <end position="464"/>
    </location>
</feature>
<dbReference type="InterPro" id="IPR000719">
    <property type="entry name" value="Prot_kinase_dom"/>
</dbReference>
<feature type="region of interest" description="Disordered" evidence="7">
    <location>
        <begin position="448"/>
        <end position="562"/>
    </location>
</feature>
<gene>
    <name evidence="9" type="ORF">CTheo_769</name>
</gene>
<feature type="compositionally biased region" description="Polar residues" evidence="7">
    <location>
        <begin position="493"/>
        <end position="527"/>
    </location>
</feature>
<dbReference type="GO" id="GO:0005524">
    <property type="term" value="F:ATP binding"/>
    <property type="evidence" value="ECO:0007669"/>
    <property type="project" value="UniProtKB-UniRule"/>
</dbReference>
<evidence type="ECO:0000256" key="6">
    <source>
        <dbReference type="PROSITE-ProRule" id="PRU10141"/>
    </source>
</evidence>
<dbReference type="InterPro" id="IPR008271">
    <property type="entry name" value="Ser/Thr_kinase_AS"/>
</dbReference>
<feature type="compositionally biased region" description="Basic and acidic residues" evidence="7">
    <location>
        <begin position="598"/>
        <end position="608"/>
    </location>
</feature>
<protein>
    <submittedName>
        <fullName evidence="9">Serine/threonine protein kinase Ssp1</fullName>
    </submittedName>
</protein>
<dbReference type="PROSITE" id="PS00107">
    <property type="entry name" value="PROTEIN_KINASE_ATP"/>
    <property type="match status" value="1"/>
</dbReference>
<feature type="region of interest" description="Disordered" evidence="7">
    <location>
        <begin position="736"/>
        <end position="867"/>
    </location>
</feature>
<evidence type="ECO:0000256" key="3">
    <source>
        <dbReference type="ARBA" id="ARBA00022741"/>
    </source>
</evidence>
<evidence type="ECO:0000313" key="9">
    <source>
        <dbReference type="EMBL" id="KAB5595756.1"/>
    </source>
</evidence>
<feature type="compositionally biased region" description="Basic and acidic residues" evidence="7">
    <location>
        <begin position="660"/>
        <end position="678"/>
    </location>
</feature>
<proteinExistence type="predicted"/>
<dbReference type="Proteomes" id="UP000383932">
    <property type="component" value="Unassembled WGS sequence"/>
</dbReference>
<feature type="binding site" evidence="6">
    <location>
        <position position="73"/>
    </location>
    <ligand>
        <name>ATP</name>
        <dbReference type="ChEBI" id="CHEBI:30616"/>
    </ligand>
</feature>
<evidence type="ECO:0000313" key="10">
    <source>
        <dbReference type="Proteomes" id="UP000383932"/>
    </source>
</evidence>
<dbReference type="SMART" id="SM00220">
    <property type="entry name" value="S_TKc"/>
    <property type="match status" value="1"/>
</dbReference>
<dbReference type="GO" id="GO:0004674">
    <property type="term" value="F:protein serine/threonine kinase activity"/>
    <property type="evidence" value="ECO:0007669"/>
    <property type="project" value="UniProtKB-KW"/>
</dbReference>
<sequence>MSPHDNPPASPTPLASPLDQADVVTTHQLRKIRDDTGRKYINQYEVGKEIGRGMHGKVRVGRNTNTGERVAIKVVERNPRKGRNSAQVLRRAQAAREAGGDLPHFSSTETKIRREIAIMKKCHHENVVKLLEVIDDESNKKIFLILEHMPGGELKWRSGFPDVPDLPLLTADRARRVFRDTLLGLEYLHYQGIIHRDIKPANLLLDRDGNVKISDFGTSHFSYALHLAESLANELPPGALVTQAPNSESARVFLDDSELAKTAGSPAFFAPELCYQPAHTGGTVTEDRPKITKAIDIWALGVTLYCILFGVPPFTAETEYLLYRKIPADDFKVLETMGVDMVLTGGRHGTDGMGTENWEKAAEGRQAIKLLSGLLEKDPKKRWTLDQAKRSEWVLQGIEDPEEWLQRTSPSANALVMVTNEDAAGAITMKTTWRQKLGHLTGMLLHPLSGSRSRSKSTSSMQGSAVDLPRTAHISEAEQLSRRSGSPARPTSLIPSAGSSRRFSFMTRSQANIPHQRSSTAPITPTETPIGGSSEYFGTRANTNPLREGSHPPHPVSQRAPSVSRGVSCASLVTTDSGQTGSFTGFVSRARSTVTRKQSTDSKGEERSPWAAMFRRGIGSRRKRDSEPGVSDLERATVSSSAGGTPGSSAGVSDIGVQTPRHDFPDEADSSHSRTRYDDENDQWTGDERSEDEVGRMIGAGGIGQRNMAGPYAAQYHNPRNSDLRTGSGMVAGAEEDEDYGEEIASSMRSVGLNQPNAPRPTSAHTQVFYSSNESLGIGAPTRPRTTSPLAQRSFSPDSPEPRASFSGSIVEDNEYEDDDDGEGGLELFTARQRRSTLRNNPNNQPVGSADPTTPVADEDGRRLVRG</sequence>
<feature type="region of interest" description="Disordered" evidence="7">
    <location>
        <begin position="590"/>
        <end position="693"/>
    </location>
</feature>
<dbReference type="PROSITE" id="PS50011">
    <property type="entry name" value="PROTEIN_KINASE_DOM"/>
    <property type="match status" value="1"/>
</dbReference>
<comment type="caution">
    <text evidence="9">The sequence shown here is derived from an EMBL/GenBank/DDBJ whole genome shotgun (WGS) entry which is preliminary data.</text>
</comment>
<feature type="compositionally biased region" description="Pro residues" evidence="7">
    <location>
        <begin position="1"/>
        <end position="11"/>
    </location>
</feature>
<feature type="compositionally biased region" description="Polar residues" evidence="7">
    <location>
        <begin position="784"/>
        <end position="797"/>
    </location>
</feature>
<feature type="compositionally biased region" description="Basic and acidic residues" evidence="7">
    <location>
        <begin position="624"/>
        <end position="635"/>
    </location>
</feature>
<evidence type="ECO:0000256" key="1">
    <source>
        <dbReference type="ARBA" id="ARBA00022527"/>
    </source>
</evidence>
<feature type="compositionally biased region" description="Polar residues" evidence="7">
    <location>
        <begin position="763"/>
        <end position="775"/>
    </location>
</feature>
<dbReference type="Gene3D" id="1.10.510.10">
    <property type="entry name" value="Transferase(Phosphotransferase) domain 1"/>
    <property type="match status" value="1"/>
</dbReference>
<dbReference type="OrthoDB" id="68483at2759"/>
<dbReference type="InterPro" id="IPR017441">
    <property type="entry name" value="Protein_kinase_ATP_BS"/>
</dbReference>
<feature type="compositionally biased region" description="Low complexity" evidence="7">
    <location>
        <begin position="636"/>
        <end position="653"/>
    </location>
</feature>
<dbReference type="EMBL" id="SSOP01000006">
    <property type="protein sequence ID" value="KAB5595756.1"/>
    <property type="molecule type" value="Genomic_DNA"/>
</dbReference>
<feature type="region of interest" description="Disordered" evidence="7">
    <location>
        <begin position="1"/>
        <end position="22"/>
    </location>
</feature>
<dbReference type="GO" id="GO:0007165">
    <property type="term" value="P:signal transduction"/>
    <property type="evidence" value="ECO:0007669"/>
    <property type="project" value="TreeGrafter"/>
</dbReference>
<dbReference type="SUPFAM" id="SSF56112">
    <property type="entry name" value="Protein kinase-like (PK-like)"/>
    <property type="match status" value="1"/>
</dbReference>
<dbReference type="AlphaFoldDB" id="A0A5N5QX50"/>
<accession>A0A5N5QX50</accession>
<keyword evidence="4 9" id="KW-0418">Kinase</keyword>
<dbReference type="CDD" id="cd14008">
    <property type="entry name" value="STKc_LKB1_CaMKK"/>
    <property type="match status" value="1"/>
</dbReference>
<dbReference type="Gene3D" id="3.30.200.20">
    <property type="entry name" value="Phosphorylase Kinase, domain 1"/>
    <property type="match status" value="1"/>
</dbReference>
<dbReference type="InterPro" id="IPR011009">
    <property type="entry name" value="Kinase-like_dom_sf"/>
</dbReference>
<feature type="compositionally biased region" description="Polar residues" evidence="7">
    <location>
        <begin position="747"/>
        <end position="757"/>
    </location>
</feature>
<keyword evidence="3 6" id="KW-0547">Nucleotide-binding</keyword>
<reference evidence="9 10" key="1">
    <citation type="journal article" date="2019" name="Fungal Biol. Biotechnol.">
        <title>Draft genome sequence of fastidious pathogen Ceratobasidium theobromae, which causes vascular-streak dieback in Theobroma cacao.</title>
        <authorList>
            <person name="Ali S.S."/>
            <person name="Asman A."/>
            <person name="Shao J."/>
            <person name="Firmansyah A.P."/>
            <person name="Susilo A.W."/>
            <person name="Rosmana A."/>
            <person name="McMahon P."/>
            <person name="Junaid M."/>
            <person name="Guest D."/>
            <person name="Kheng T.Y."/>
            <person name="Meinhardt L.W."/>
            <person name="Bailey B.A."/>
        </authorList>
    </citation>
    <scope>NUCLEOTIDE SEQUENCE [LARGE SCALE GENOMIC DNA]</scope>
    <source>
        <strain evidence="9 10">CT2</strain>
    </source>
</reference>
<evidence type="ECO:0000256" key="7">
    <source>
        <dbReference type="SAM" id="MobiDB-lite"/>
    </source>
</evidence>
<feature type="domain" description="Protein kinase" evidence="8">
    <location>
        <begin position="44"/>
        <end position="394"/>
    </location>
</feature>
<organism evidence="9 10">
    <name type="scientific">Ceratobasidium theobromae</name>
    <dbReference type="NCBI Taxonomy" id="1582974"/>
    <lineage>
        <taxon>Eukaryota</taxon>
        <taxon>Fungi</taxon>
        <taxon>Dikarya</taxon>
        <taxon>Basidiomycota</taxon>
        <taxon>Agaricomycotina</taxon>
        <taxon>Agaricomycetes</taxon>
        <taxon>Cantharellales</taxon>
        <taxon>Ceratobasidiaceae</taxon>
        <taxon>Ceratobasidium</taxon>
    </lineage>
</organism>
<evidence type="ECO:0000256" key="2">
    <source>
        <dbReference type="ARBA" id="ARBA00022679"/>
    </source>
</evidence>
<dbReference type="Pfam" id="PF00069">
    <property type="entry name" value="Pkinase"/>
    <property type="match status" value="1"/>
</dbReference>
<keyword evidence="5 6" id="KW-0067">ATP-binding</keyword>
<feature type="region of interest" description="Disordered" evidence="7">
    <location>
        <begin position="709"/>
        <end position="728"/>
    </location>
</feature>
<keyword evidence="10" id="KW-1185">Reference proteome</keyword>
<dbReference type="PANTHER" id="PTHR43895:SF152">
    <property type="entry name" value="SERINE_THREONINE-PROTEIN KINASE TOS3"/>
    <property type="match status" value="1"/>
</dbReference>